<keyword evidence="3" id="KW-1185">Reference proteome</keyword>
<dbReference type="Pfam" id="PF13692">
    <property type="entry name" value="Glyco_trans_1_4"/>
    <property type="match status" value="1"/>
</dbReference>
<dbReference type="GO" id="GO:0016757">
    <property type="term" value="F:glycosyltransferase activity"/>
    <property type="evidence" value="ECO:0007669"/>
    <property type="project" value="InterPro"/>
</dbReference>
<proteinExistence type="predicted"/>
<dbReference type="EMBL" id="LWGR01000011">
    <property type="protein sequence ID" value="KZM71866.1"/>
    <property type="molecule type" value="Genomic_DNA"/>
</dbReference>
<sequence length="91" mass="9087">MSATVSASPAASMSVSTNSAPSRAAASADVSLAPGPHETFGLAALEALAAGTPVVASRSSAALEYVRRSGRVIRRDSVAAYNHRGMACVIA</sequence>
<gene>
    <name evidence="2" type="ORF">AWN90_38450</name>
</gene>
<dbReference type="Gene3D" id="3.40.50.2000">
    <property type="entry name" value="Glycogen Phosphorylase B"/>
    <property type="match status" value="1"/>
</dbReference>
<organism evidence="2 3">
    <name type="scientific">Nocardia terpenica</name>
    <dbReference type="NCBI Taxonomy" id="455432"/>
    <lineage>
        <taxon>Bacteria</taxon>
        <taxon>Bacillati</taxon>
        <taxon>Actinomycetota</taxon>
        <taxon>Actinomycetes</taxon>
        <taxon>Mycobacteriales</taxon>
        <taxon>Nocardiaceae</taxon>
        <taxon>Nocardia</taxon>
    </lineage>
</organism>
<reference evidence="2 3" key="1">
    <citation type="submission" date="2016-04" db="EMBL/GenBank/DDBJ databases">
        <authorList>
            <person name="Evans L.H."/>
            <person name="Alamgir A."/>
            <person name="Owens N."/>
            <person name="Weber N.D."/>
            <person name="Virtaneva K."/>
            <person name="Barbian K."/>
            <person name="Babar A."/>
            <person name="Rosenke K."/>
        </authorList>
    </citation>
    <scope>NUCLEOTIDE SEQUENCE [LARGE SCALE GENOMIC DNA]</scope>
    <source>
        <strain evidence="2 3">IFM 0406</strain>
    </source>
</reference>
<comment type="caution">
    <text evidence="2">The sequence shown here is derived from an EMBL/GenBank/DDBJ whole genome shotgun (WGS) entry which is preliminary data.</text>
</comment>
<evidence type="ECO:0000313" key="2">
    <source>
        <dbReference type="EMBL" id="KZM71866.1"/>
    </source>
</evidence>
<protein>
    <recommendedName>
        <fullName evidence="4">Glycosyltransferase</fullName>
    </recommendedName>
</protein>
<feature type="region of interest" description="Disordered" evidence="1">
    <location>
        <begin position="1"/>
        <end position="28"/>
    </location>
</feature>
<dbReference type="Proteomes" id="UP000076512">
    <property type="component" value="Unassembled WGS sequence"/>
</dbReference>
<dbReference type="AlphaFoldDB" id="A0A164KYZ0"/>
<dbReference type="STRING" id="455432.AWN90_38450"/>
<name>A0A164KYZ0_9NOCA</name>
<evidence type="ECO:0000256" key="1">
    <source>
        <dbReference type="SAM" id="MobiDB-lite"/>
    </source>
</evidence>
<dbReference type="SUPFAM" id="SSF53756">
    <property type="entry name" value="UDP-Glycosyltransferase/glycogen phosphorylase"/>
    <property type="match status" value="1"/>
</dbReference>
<evidence type="ECO:0008006" key="4">
    <source>
        <dbReference type="Google" id="ProtNLM"/>
    </source>
</evidence>
<feature type="compositionally biased region" description="Low complexity" evidence="1">
    <location>
        <begin position="1"/>
        <end position="17"/>
    </location>
</feature>
<accession>A0A164KYZ0</accession>
<evidence type="ECO:0000313" key="3">
    <source>
        <dbReference type="Proteomes" id="UP000076512"/>
    </source>
</evidence>